<dbReference type="Proteomes" id="UP001147747">
    <property type="component" value="Unassembled WGS sequence"/>
</dbReference>
<feature type="signal peptide" evidence="2">
    <location>
        <begin position="1"/>
        <end position="25"/>
    </location>
</feature>
<feature type="chain" id="PRO_5040967319" evidence="2">
    <location>
        <begin position="26"/>
        <end position="227"/>
    </location>
</feature>
<evidence type="ECO:0000256" key="1">
    <source>
        <dbReference type="SAM" id="MobiDB-lite"/>
    </source>
</evidence>
<dbReference type="RefSeq" id="XP_056489712.1">
    <property type="nucleotide sequence ID" value="XM_056630410.1"/>
</dbReference>
<evidence type="ECO:0000313" key="4">
    <source>
        <dbReference type="Proteomes" id="UP001147747"/>
    </source>
</evidence>
<gene>
    <name evidence="3" type="ORF">N7509_005773</name>
</gene>
<evidence type="ECO:0000313" key="3">
    <source>
        <dbReference type="EMBL" id="KAJ5397660.1"/>
    </source>
</evidence>
<dbReference type="EMBL" id="JAPZBU010000006">
    <property type="protein sequence ID" value="KAJ5397660.1"/>
    <property type="molecule type" value="Genomic_DNA"/>
</dbReference>
<keyword evidence="4" id="KW-1185">Reference proteome</keyword>
<evidence type="ECO:0000256" key="2">
    <source>
        <dbReference type="SAM" id="SignalP"/>
    </source>
</evidence>
<feature type="region of interest" description="Disordered" evidence="1">
    <location>
        <begin position="34"/>
        <end position="53"/>
    </location>
</feature>
<dbReference type="GeneID" id="81369390"/>
<feature type="compositionally biased region" description="Basic and acidic residues" evidence="1">
    <location>
        <begin position="37"/>
        <end position="50"/>
    </location>
</feature>
<reference evidence="3" key="2">
    <citation type="journal article" date="2023" name="IMA Fungus">
        <title>Comparative genomic study of the Penicillium genus elucidates a diverse pangenome and 15 lateral gene transfer events.</title>
        <authorList>
            <person name="Petersen C."/>
            <person name="Sorensen T."/>
            <person name="Nielsen M.R."/>
            <person name="Sondergaard T.E."/>
            <person name="Sorensen J.L."/>
            <person name="Fitzpatrick D.A."/>
            <person name="Frisvad J.C."/>
            <person name="Nielsen K.L."/>
        </authorList>
    </citation>
    <scope>NUCLEOTIDE SEQUENCE</scope>
    <source>
        <strain evidence="3">IBT 29677</strain>
    </source>
</reference>
<sequence length="227" mass="22878">MPSTTFTLSSALCLLLAVGPASVFSAPQLPGLPLLGGDHDPETGHSEHDAGAGYTVGIPDGPSVKFGAGVHSEHNGPCGPGASSVHNAGAGYEVGQPDGPSVKYGAGVHSEHDAYPCPEIVEVPPPATVVIPPTVQTTPAVEAPPATETYMPSFIPPTYITPINIPTITTPAAYVIPTPVSVTSTPLINYPVPSSTPPSQPVFNSASALVPSSAFAIALSIMLGVFA</sequence>
<accession>A0A9W9W315</accession>
<reference evidence="3" key="1">
    <citation type="submission" date="2022-12" db="EMBL/GenBank/DDBJ databases">
        <authorList>
            <person name="Petersen C."/>
        </authorList>
    </citation>
    <scope>NUCLEOTIDE SEQUENCE</scope>
    <source>
        <strain evidence="3">IBT 29677</strain>
    </source>
</reference>
<name>A0A9W9W315_9EURO</name>
<dbReference type="OrthoDB" id="4510425at2759"/>
<dbReference type="AlphaFoldDB" id="A0A9W9W315"/>
<proteinExistence type="predicted"/>
<protein>
    <submittedName>
        <fullName evidence="3">Uncharacterized protein</fullName>
    </submittedName>
</protein>
<organism evidence="3 4">
    <name type="scientific">Penicillium cosmopolitanum</name>
    <dbReference type="NCBI Taxonomy" id="1131564"/>
    <lineage>
        <taxon>Eukaryota</taxon>
        <taxon>Fungi</taxon>
        <taxon>Dikarya</taxon>
        <taxon>Ascomycota</taxon>
        <taxon>Pezizomycotina</taxon>
        <taxon>Eurotiomycetes</taxon>
        <taxon>Eurotiomycetidae</taxon>
        <taxon>Eurotiales</taxon>
        <taxon>Aspergillaceae</taxon>
        <taxon>Penicillium</taxon>
    </lineage>
</organism>
<keyword evidence="2" id="KW-0732">Signal</keyword>
<comment type="caution">
    <text evidence="3">The sequence shown here is derived from an EMBL/GenBank/DDBJ whole genome shotgun (WGS) entry which is preliminary data.</text>
</comment>